<evidence type="ECO:0000259" key="2">
    <source>
        <dbReference type="PROSITE" id="PS51208"/>
    </source>
</evidence>
<dbReference type="Gene3D" id="2.40.128.130">
    <property type="entry name" value="Autotransporter beta-domain"/>
    <property type="match status" value="1"/>
</dbReference>
<evidence type="ECO:0000313" key="3">
    <source>
        <dbReference type="EMBL" id="MBS7813524.1"/>
    </source>
</evidence>
<evidence type="ECO:0000256" key="1">
    <source>
        <dbReference type="ARBA" id="ARBA00022729"/>
    </source>
</evidence>
<dbReference type="SUPFAM" id="SSF51126">
    <property type="entry name" value="Pectin lyase-like"/>
    <property type="match status" value="6"/>
</dbReference>
<dbReference type="NCBIfam" id="TIGR02601">
    <property type="entry name" value="autotrns_rpt"/>
    <property type="match status" value="8"/>
</dbReference>
<reference evidence="3 4" key="1">
    <citation type="submission" date="2021-05" db="EMBL/GenBank/DDBJ databases">
        <title>Roseococcus sp. XZZS9, whole genome shotgun sequencing project.</title>
        <authorList>
            <person name="Zhao G."/>
            <person name="Shen L."/>
        </authorList>
    </citation>
    <scope>NUCLEOTIDE SEQUENCE [LARGE SCALE GENOMIC DNA]</scope>
    <source>
        <strain evidence="3 4">XZZS9</strain>
    </source>
</reference>
<dbReference type="InterPro" id="IPR013425">
    <property type="entry name" value="Autotrns_rpt"/>
</dbReference>
<dbReference type="Proteomes" id="UP000766336">
    <property type="component" value="Unassembled WGS sequence"/>
</dbReference>
<feature type="domain" description="Autotransporter" evidence="2">
    <location>
        <begin position="1851"/>
        <end position="2128"/>
    </location>
</feature>
<organism evidence="3 4">
    <name type="scientific">Roseococcus pinisoli</name>
    <dbReference type="NCBI Taxonomy" id="2835040"/>
    <lineage>
        <taxon>Bacteria</taxon>
        <taxon>Pseudomonadati</taxon>
        <taxon>Pseudomonadota</taxon>
        <taxon>Alphaproteobacteria</taxon>
        <taxon>Acetobacterales</taxon>
        <taxon>Roseomonadaceae</taxon>
        <taxon>Roseococcus</taxon>
    </lineage>
</organism>
<dbReference type="InterPro" id="IPR005546">
    <property type="entry name" value="Autotransporte_beta"/>
</dbReference>
<evidence type="ECO:0000313" key="4">
    <source>
        <dbReference type="Proteomes" id="UP000766336"/>
    </source>
</evidence>
<keyword evidence="1" id="KW-0732">Signal</keyword>
<comment type="caution">
    <text evidence="3">The sequence shown here is derived from an EMBL/GenBank/DDBJ whole genome shotgun (WGS) entry which is preliminary data.</text>
</comment>
<dbReference type="PROSITE" id="PS51208">
    <property type="entry name" value="AUTOTRANSPORTER"/>
    <property type="match status" value="1"/>
</dbReference>
<dbReference type="Pfam" id="PF12951">
    <property type="entry name" value="PATR"/>
    <property type="match status" value="9"/>
</dbReference>
<dbReference type="SUPFAM" id="SSF103515">
    <property type="entry name" value="Autotransporter"/>
    <property type="match status" value="1"/>
</dbReference>
<dbReference type="InterPro" id="IPR036709">
    <property type="entry name" value="Autotransporte_beta_dom_sf"/>
</dbReference>
<dbReference type="SMART" id="SM00869">
    <property type="entry name" value="Autotransporter"/>
    <property type="match status" value="1"/>
</dbReference>
<dbReference type="InterPro" id="IPR006315">
    <property type="entry name" value="OM_autotransptr_brl_dom"/>
</dbReference>
<dbReference type="RefSeq" id="WP_213672221.1">
    <property type="nucleotide sequence ID" value="NZ_JAHCDA010000005.1"/>
</dbReference>
<name>A0ABS5QIK6_9PROT</name>
<dbReference type="NCBIfam" id="TIGR01414">
    <property type="entry name" value="autotrans_barl"/>
    <property type="match status" value="1"/>
</dbReference>
<dbReference type="InterPro" id="IPR011050">
    <property type="entry name" value="Pectin_lyase_fold/virulence"/>
</dbReference>
<proteinExistence type="predicted"/>
<protein>
    <submittedName>
        <fullName evidence="3">Autotransporter domain-containing protein</fullName>
    </submittedName>
</protein>
<dbReference type="Gene3D" id="2.160.20.20">
    <property type="match status" value="2"/>
</dbReference>
<sequence>MNSQAEMQQDGACRREIARLDTTLAVIRRKGPSKRALLLCGAAALTMVSAAARAEDVVDNGAVREYTAGSSVLPDTLVIGREGEGTVAIHGGATVVMNTVDGSTDSRIEIGNGGTGALRIDGGTLTVNIADGPTAGSSIGRIWVGGGQTNTTGGTGTLTMSSGLLEFTPVVAGTGNYGGLAIGRGAGVTGTVDQAGGTVRFQSGGAIDLGIFDGQGAYNLSGDAQLDAGHGGVTMYIGSRGGSGEMEIRDSAAFTMTTGANSGGQLYVGDAGGTGIIRQSGPGSTVTLGLMNPIRFGSNLSNAVAGGGTGTYELTGGTLNVLNVGGSNQIIFGDAAGGTGNFRIGGGTANIASNLVLANAAGSTGLIDQTGGTLALNDGATLRFGAGVGTYNLQGGTLLVGGANGISGTGALNLGTATLRVQDSALTTAHAATLQSGTQFTLDTNGLAAQWGGVLSGDGALIKAGGGTLTLTAANTYTGTTTISGGTLALTGSGRIGANARLTNDGVVDLSGATSGGGRADIMLGSLSGSGEVISGTNLLIVGTDNTDSAFSGTIRNGGTGWDALYGRFAKGGTGTLTIDGATISGGEAYVLGGTLAQTSGNTVVDYLAVGSGTTSGTPNSGRLLVSGGTISFGTALQVGDWGGSGLVEQSGGEVRLSSTCLTASCASLNIGNQGGTGRYAISGGALLISGASHSLGRNAGANPAGHGELEISGTALVEVRPTPDSRGFLVIGDRDASNPGVTNSTGVINQSGGTLRFVDESNLYLGGYGSGTYNLTGGVLEIGGTSLEGRYGGGASAATGSYAFNLGGGTIRAIGSTLTTGVDATLVAGTSSTIDTAGFGATWSGVLSGGGHLIKAGASELTLTGANTYTGGTTIASGTLRIGNGGSLLGDVATAGTLAFDRAAAISFGGVVSGTGGLAQRGAGSLTLTAANTFTGETNIAAGSSLFLAGAGGIAASSRVASDGTLDISGTSGASLRSLAGGGSVTLGTQTLALTAAADTFSGAINGAGGFAVTGGTQILSGTNSYAGGTAISTGATLQLGNGGATGSIAGNVANGGTLAFYRADDVIFTGAISGTGAVEKAGAGRLTLTQDSSYSGGTIVAAGELSLLTSAAAGTGTITLGDGTTLAYANGIDVANALIIAGAVNLHVATGEATQSGNLSGGGTYALTGDGLLRLSGNNSGFSGNTVLSGVTVDLTSDTTLGSGSVQVVGDAGLQYAGGVTVANAIGVTTGSTVTATLGSGDTALQAGAISGGGALAVNGGGTLVLTGDNTHTGGTMITSGTLQIGNGGTAGSIVGNVVNDGTLAFDRMGVVTVAGTISGTGAVVQNSNGVLALTADNSYSGGTDLNSGAILIGADGALGTGTLAMAEGTAIGFSGSQTISNAITVSGDPYIDVITGQTATISGVISDGTAPGDIVKTGQGTLILTAANTYTGGTVIEAGTLALVGSGAIVGRLVDNGTFDISAADAGASLTSLGGSGAVVLGARTLSLSAAHDTFAGVISGTGGLLLTGGAQTLTGENSFTGGIALGAGAALMVGDGGTRGSIASDVVANGTLTFNRSDVTSYAGAISGAGLLRQVGAGRLTLSGDSSAYTGLTEVAAGTLAVDGTLGGTLAVARGATLAGAGTVGTTTVAAGGALSPGNGAIGTLTVKGGLRLEAGATYAVDVDARGRSDLVRVTQAAAIDGGAGVAVRATGGWSLSTRYTVLTAAGGVAGAFNPAIASDFTFLTPMLSYDTNNVYLTLERNAVAFASVAATGNQRTAATGLDTLTGGPLHNAVVQLNAGAARSAFDQLSGEAHASSKGVLIDDSRFVRAAGMDRIRAAFGGVSATGGPVMAYAGPAGGRGFVPASATTERTAVWAQGFGAWGHLGASGGAARVSHNVGGILVGADAPVLGGKWRVGLLSGYSRSTFNVGDRRSSGEADNFHLGLYGGTQWGQLGLRLGAAYSWSDVGMRRNVAFTGYSDRLRGRHNAGTAQAFGELGYRVDLGRVALEPFAGLAYVNVHTDSFTEQGGAAALRSGSDDMGVAFATLGLRGATSFALGGLDLTATGMLGWRRAWGDVRPTATMAFAGGDPFTVTGAPIGRDAAIVETGISTAIGRGLTVAVSYTGQIGDQAQAHGVRGNLSWRF</sequence>
<dbReference type="InterPro" id="IPR012332">
    <property type="entry name" value="Autotransporter_pectin_lyase_C"/>
</dbReference>
<accession>A0ABS5QIK6</accession>
<dbReference type="Pfam" id="PF03797">
    <property type="entry name" value="Autotransporter"/>
    <property type="match status" value="1"/>
</dbReference>
<dbReference type="EMBL" id="JAHCDA010000005">
    <property type="protein sequence ID" value="MBS7813524.1"/>
    <property type="molecule type" value="Genomic_DNA"/>
</dbReference>
<keyword evidence="4" id="KW-1185">Reference proteome</keyword>
<gene>
    <name evidence="3" type="ORF">KHU32_21465</name>
</gene>